<reference evidence="2 3" key="1">
    <citation type="submission" date="2017-02" db="EMBL/GenBank/DDBJ databases">
        <title>Draft genome of Acidibacillus ferrooxidans Huett2.</title>
        <authorList>
            <person name="Schopf S."/>
        </authorList>
    </citation>
    <scope>NUCLEOTIDE SEQUENCE [LARGE SCALE GENOMIC DNA]</scope>
    <source>
        <strain evidence="2 3">Huett2</strain>
    </source>
</reference>
<protein>
    <recommendedName>
        <fullName evidence="4">TIGR04086 family membrane protein</fullName>
    </recommendedName>
</protein>
<evidence type="ECO:0000313" key="3">
    <source>
        <dbReference type="Proteomes" id="UP000190229"/>
    </source>
</evidence>
<feature type="transmembrane region" description="Helical" evidence="1">
    <location>
        <begin position="37"/>
        <end position="59"/>
    </location>
</feature>
<comment type="caution">
    <text evidence="2">The sequence shown here is derived from an EMBL/GenBank/DDBJ whole genome shotgun (WGS) entry which is preliminary data.</text>
</comment>
<accession>A0A1V4ESL6</accession>
<gene>
    <name evidence="2" type="ORF">B2M26_10095</name>
</gene>
<proteinExistence type="predicted"/>
<evidence type="ECO:0000256" key="1">
    <source>
        <dbReference type="SAM" id="Phobius"/>
    </source>
</evidence>
<name>A0A1V4ESL6_9BACL</name>
<feature type="transmembrane region" description="Helical" evidence="1">
    <location>
        <begin position="96"/>
        <end position="117"/>
    </location>
</feature>
<dbReference type="NCBIfam" id="TIGR04086">
    <property type="entry name" value="TIGR04086_membr"/>
    <property type="match status" value="1"/>
</dbReference>
<keyword evidence="1" id="KW-0812">Transmembrane</keyword>
<dbReference type="OrthoDB" id="2381657at2"/>
<evidence type="ECO:0008006" key="4">
    <source>
        <dbReference type="Google" id="ProtNLM"/>
    </source>
</evidence>
<feature type="transmembrane region" description="Helical" evidence="1">
    <location>
        <begin position="129"/>
        <end position="149"/>
    </location>
</feature>
<evidence type="ECO:0000313" key="2">
    <source>
        <dbReference type="EMBL" id="OPG15936.1"/>
    </source>
</evidence>
<dbReference type="EMBL" id="MWPS01000026">
    <property type="protein sequence ID" value="OPG15936.1"/>
    <property type="molecule type" value="Genomic_DNA"/>
</dbReference>
<feature type="transmembrane region" description="Helical" evidence="1">
    <location>
        <begin position="71"/>
        <end position="89"/>
    </location>
</feature>
<organism evidence="2 3">
    <name type="scientific">Ferroacidibacillus organovorans</name>
    <dbReference type="NCBI Taxonomy" id="1765683"/>
    <lineage>
        <taxon>Bacteria</taxon>
        <taxon>Bacillati</taxon>
        <taxon>Bacillota</taxon>
        <taxon>Bacilli</taxon>
        <taxon>Bacillales</taxon>
        <taxon>Alicyclobacillaceae</taxon>
        <taxon>Ferroacidibacillus</taxon>
    </lineage>
</organism>
<dbReference type="InterPro" id="IPR023804">
    <property type="entry name" value="DUF3792_TM"/>
</dbReference>
<keyword evidence="1" id="KW-1133">Transmembrane helix</keyword>
<dbReference type="AlphaFoldDB" id="A0A1V4ESL6"/>
<keyword evidence="3" id="KW-1185">Reference proteome</keyword>
<sequence>MGQTLEVTGNGLIPPGGGMVKAKLWPHFRSEVNGSPLVHGVIVAFIAFLILTLIMAGVYTWANVSESSLPYTAYTINALSSLAGALGAARSAGMRGWYYGFITAMIFSAVLALVGSLVDFSATFQLETILRILLLGLIGAFGGVIGVNLKRTA</sequence>
<keyword evidence="1" id="KW-0472">Membrane</keyword>
<dbReference type="Pfam" id="PF12670">
    <property type="entry name" value="DUF3792"/>
    <property type="match status" value="1"/>
</dbReference>
<dbReference type="Proteomes" id="UP000190229">
    <property type="component" value="Unassembled WGS sequence"/>
</dbReference>